<organism evidence="1 2">
    <name type="scientific">Amycolatopsis samaneae</name>
    <dbReference type="NCBI Taxonomy" id="664691"/>
    <lineage>
        <taxon>Bacteria</taxon>
        <taxon>Bacillati</taxon>
        <taxon>Actinomycetota</taxon>
        <taxon>Actinomycetes</taxon>
        <taxon>Pseudonocardiales</taxon>
        <taxon>Pseudonocardiaceae</taxon>
        <taxon>Amycolatopsis</taxon>
    </lineage>
</organism>
<protein>
    <submittedName>
        <fullName evidence="1">SRPBCC family protein</fullName>
    </submittedName>
</protein>
<comment type="caution">
    <text evidence="1">The sequence shown here is derived from an EMBL/GenBank/DDBJ whole genome shotgun (WGS) entry which is preliminary data.</text>
</comment>
<sequence>MDTGALWDVLADIENWPGWDPDLARVELREPIATGSRGFFHPTGRVRGRGHSLLADDFTVLAWTPGSEITVRQPVPLGHMDLGFTLAADDGNTELTQHITLTGPLRAVMVRIIAGDVVRHFDRKCLALLRLATAKAGHHAQ</sequence>
<gene>
    <name evidence="1" type="ORF">ACFSYJ_26540</name>
</gene>
<proteinExistence type="predicted"/>
<dbReference type="Proteomes" id="UP001597419">
    <property type="component" value="Unassembled WGS sequence"/>
</dbReference>
<dbReference type="InterPro" id="IPR023393">
    <property type="entry name" value="START-like_dom_sf"/>
</dbReference>
<dbReference type="InterPro" id="IPR019587">
    <property type="entry name" value="Polyketide_cyclase/dehydratase"/>
</dbReference>
<evidence type="ECO:0000313" key="1">
    <source>
        <dbReference type="EMBL" id="MFD2462191.1"/>
    </source>
</evidence>
<evidence type="ECO:0000313" key="2">
    <source>
        <dbReference type="Proteomes" id="UP001597419"/>
    </source>
</evidence>
<reference evidence="2" key="1">
    <citation type="journal article" date="2019" name="Int. J. Syst. Evol. Microbiol.">
        <title>The Global Catalogue of Microorganisms (GCM) 10K type strain sequencing project: providing services to taxonomists for standard genome sequencing and annotation.</title>
        <authorList>
            <consortium name="The Broad Institute Genomics Platform"/>
            <consortium name="The Broad Institute Genome Sequencing Center for Infectious Disease"/>
            <person name="Wu L."/>
            <person name="Ma J."/>
        </authorList>
    </citation>
    <scope>NUCLEOTIDE SEQUENCE [LARGE SCALE GENOMIC DNA]</scope>
    <source>
        <strain evidence="2">CGMCC 4.7643</strain>
    </source>
</reference>
<keyword evidence="2" id="KW-1185">Reference proteome</keyword>
<accession>A0ABW5GMT4</accession>
<dbReference type="RefSeq" id="WP_378214277.1">
    <property type="nucleotide sequence ID" value="NZ_JBHSBK010000022.1"/>
</dbReference>
<dbReference type="Gene3D" id="3.30.530.20">
    <property type="match status" value="1"/>
</dbReference>
<dbReference type="SUPFAM" id="SSF55961">
    <property type="entry name" value="Bet v1-like"/>
    <property type="match status" value="1"/>
</dbReference>
<name>A0ABW5GMT4_9PSEU</name>
<dbReference type="EMBL" id="JBHUKU010000015">
    <property type="protein sequence ID" value="MFD2462191.1"/>
    <property type="molecule type" value="Genomic_DNA"/>
</dbReference>
<dbReference type="Pfam" id="PF10604">
    <property type="entry name" value="Polyketide_cyc2"/>
    <property type="match status" value="1"/>
</dbReference>